<dbReference type="AlphaFoldDB" id="A0A812UYB0"/>
<evidence type="ECO:0000313" key="1">
    <source>
        <dbReference type="EMBL" id="CAE7598688.1"/>
    </source>
</evidence>
<protein>
    <submittedName>
        <fullName evidence="1">Uncharacterized protein</fullName>
    </submittedName>
</protein>
<comment type="caution">
    <text evidence="1">The sequence shown here is derived from an EMBL/GenBank/DDBJ whole genome shotgun (WGS) entry which is preliminary data.</text>
</comment>
<dbReference type="Proteomes" id="UP000604046">
    <property type="component" value="Unassembled WGS sequence"/>
</dbReference>
<evidence type="ECO:0000313" key="2">
    <source>
        <dbReference type="Proteomes" id="UP000604046"/>
    </source>
</evidence>
<reference evidence="1" key="1">
    <citation type="submission" date="2021-02" db="EMBL/GenBank/DDBJ databases">
        <authorList>
            <person name="Dougan E. K."/>
            <person name="Rhodes N."/>
            <person name="Thang M."/>
            <person name="Chan C."/>
        </authorList>
    </citation>
    <scope>NUCLEOTIDE SEQUENCE</scope>
</reference>
<keyword evidence="2" id="KW-1185">Reference proteome</keyword>
<dbReference type="OrthoDB" id="79367at2759"/>
<proteinExistence type="predicted"/>
<dbReference type="EMBL" id="CAJNDS010002790">
    <property type="protein sequence ID" value="CAE7598688.1"/>
    <property type="molecule type" value="Genomic_DNA"/>
</dbReference>
<name>A0A812UYB0_9DINO</name>
<gene>
    <name evidence="1" type="ORF">SNAT2548_LOCUS34069</name>
</gene>
<accession>A0A812UYB0</accession>
<sequence length="310" mass="35499">ADTCWLRARYCSADGSREQPLKLHNVQTDNGKPLFCFTCRSSACAQIAGPIDLLHLRSRDISNGKHTDGLEEMVAYMELLKPRLAIIDVHACPEHKQREGLSELESKLKTRYNVELKGNFWILTLDGLFLSRLSAMIPDAEKKTKGILDMALKGSTFPAPEPDWTYFCHRENTTEELQQNVPGYPKLPKPVKKCLQYLKLPGKNLEKTKKVADYLVQVHDSCKEFPSWYALKIHQKLTHGRWEMTTRAQIMALPGEEPVIRPVLNKDVLRCKGWPWRSLNAYHAQKFAWELPPAQPFCAILCSLLMKDQK</sequence>
<feature type="non-terminal residue" evidence="1">
    <location>
        <position position="1"/>
    </location>
</feature>
<organism evidence="1 2">
    <name type="scientific">Symbiodinium natans</name>
    <dbReference type="NCBI Taxonomy" id="878477"/>
    <lineage>
        <taxon>Eukaryota</taxon>
        <taxon>Sar</taxon>
        <taxon>Alveolata</taxon>
        <taxon>Dinophyceae</taxon>
        <taxon>Suessiales</taxon>
        <taxon>Symbiodiniaceae</taxon>
        <taxon>Symbiodinium</taxon>
    </lineage>
</organism>